<proteinExistence type="predicted"/>
<evidence type="ECO:0000313" key="4">
    <source>
        <dbReference type="EMBL" id="CAE0768392.1"/>
    </source>
</evidence>
<evidence type="ECO:0000256" key="1">
    <source>
        <dbReference type="PROSITE-ProRule" id="PRU00339"/>
    </source>
</evidence>
<dbReference type="EMBL" id="HBIZ01032975">
    <property type="protein sequence ID" value="CAE0768391.1"/>
    <property type="molecule type" value="Transcribed_RNA"/>
</dbReference>
<dbReference type="AlphaFoldDB" id="A0A6S9XL77"/>
<dbReference type="SUPFAM" id="SSF48452">
    <property type="entry name" value="TPR-like"/>
    <property type="match status" value="1"/>
</dbReference>
<feature type="repeat" description="TPR" evidence="1">
    <location>
        <begin position="200"/>
        <end position="233"/>
    </location>
</feature>
<sequence>MTSFDYSKWDRIGDSDDEEKHPARRAQAGRASFGSRGSHRNGAGITCGPDIAAAAAGANGDTGGLKHGESQLNEAEKAKLLEQYSRMVNPPNAKMKEFKFPKTIEEHEAKCREAESLKKRGNEFYQKGELVEAAKLYEQGVLKFSDWYAESFATDEERAVVRAVKLPCHLNLAVCSMKLGNHTHAITHCSQVLNVEPDNAKALYRRGYCQMQVGNLDEAQADLKRAAQLSPNDAEVRRAMHELVEKVHEYRVKTKQMGVKMVGSSSTKRDQDCSANDCCSNLQPFEEPRLEQQDFKKVGCSADFDAQVEMMKKRLDEHEDHFRRLGNHARSEAGSSAAPAAVSSPSALSTMMRYVWLMLSSPFVVFFRSLRRMFGSTP</sequence>
<accession>A0A6S9XL77</accession>
<keyword evidence="1" id="KW-0802">TPR repeat</keyword>
<evidence type="ECO:0000256" key="2">
    <source>
        <dbReference type="SAM" id="MobiDB-lite"/>
    </source>
</evidence>
<dbReference type="Gene3D" id="1.25.40.10">
    <property type="entry name" value="Tetratricopeptide repeat domain"/>
    <property type="match status" value="1"/>
</dbReference>
<reference evidence="3" key="1">
    <citation type="submission" date="2021-01" db="EMBL/GenBank/DDBJ databases">
        <authorList>
            <person name="Corre E."/>
            <person name="Pelletier E."/>
            <person name="Niang G."/>
            <person name="Scheremetjew M."/>
            <person name="Finn R."/>
            <person name="Kale V."/>
            <person name="Holt S."/>
            <person name="Cochrane G."/>
            <person name="Meng A."/>
            <person name="Brown T."/>
            <person name="Cohen L."/>
        </authorList>
    </citation>
    <scope>NUCLEOTIDE SEQUENCE</scope>
    <source>
        <strain evidence="3">CCMP645</strain>
    </source>
</reference>
<feature type="compositionally biased region" description="Basic and acidic residues" evidence="2">
    <location>
        <begin position="7"/>
        <end position="21"/>
    </location>
</feature>
<dbReference type="PROSITE" id="PS50005">
    <property type="entry name" value="TPR"/>
    <property type="match status" value="1"/>
</dbReference>
<evidence type="ECO:0000313" key="3">
    <source>
        <dbReference type="EMBL" id="CAE0768391.1"/>
    </source>
</evidence>
<feature type="region of interest" description="Disordered" evidence="2">
    <location>
        <begin position="1"/>
        <end position="47"/>
    </location>
</feature>
<dbReference type="PANTHER" id="PTHR46512">
    <property type="entry name" value="PEPTIDYLPROLYL ISOMERASE"/>
    <property type="match status" value="1"/>
</dbReference>
<gene>
    <name evidence="3" type="ORF">PCAR00345_LOCUS21003</name>
    <name evidence="4" type="ORF">PCAR00345_LOCUS21004</name>
</gene>
<dbReference type="InterPro" id="IPR050754">
    <property type="entry name" value="FKBP4/5/8-like"/>
</dbReference>
<protein>
    <submittedName>
        <fullName evidence="3">Uncharacterized protein</fullName>
    </submittedName>
</protein>
<dbReference type="InterPro" id="IPR019734">
    <property type="entry name" value="TPR_rpt"/>
</dbReference>
<organism evidence="3">
    <name type="scientific">Chrysotila carterae</name>
    <name type="common">Marine alga</name>
    <name type="synonym">Syracosphaera carterae</name>
    <dbReference type="NCBI Taxonomy" id="13221"/>
    <lineage>
        <taxon>Eukaryota</taxon>
        <taxon>Haptista</taxon>
        <taxon>Haptophyta</taxon>
        <taxon>Prymnesiophyceae</taxon>
        <taxon>Isochrysidales</taxon>
        <taxon>Isochrysidaceae</taxon>
        <taxon>Chrysotila</taxon>
    </lineage>
</organism>
<dbReference type="InterPro" id="IPR011990">
    <property type="entry name" value="TPR-like_helical_dom_sf"/>
</dbReference>
<name>A0A6S9XL77_CHRCT</name>
<dbReference type="Pfam" id="PF14559">
    <property type="entry name" value="TPR_19"/>
    <property type="match status" value="1"/>
</dbReference>
<dbReference type="SMART" id="SM00028">
    <property type="entry name" value="TPR"/>
    <property type="match status" value="3"/>
</dbReference>
<dbReference type="EMBL" id="HBIZ01032976">
    <property type="protein sequence ID" value="CAE0768392.1"/>
    <property type="molecule type" value="Transcribed_RNA"/>
</dbReference>